<sequence>MRKKVLMMLAIMGFVFVGIGQSAYANMDAYLIKDSSENIVYEFNKDELSKSFLNFKRNKKASLYEEYAKLFVSNNLFALHDDTQKYVDYKDVKQAFLNSKRSGKPFDVDNYTEKVGKAMTNMPKKIKKVTAPDNKVVYTEVDSGSSSSQEVGDLEVISIE</sequence>
<gene>
    <name evidence="2" type="ORF">Z969_07615</name>
</gene>
<dbReference type="RefSeq" id="WP_039250066.1">
    <property type="nucleotide sequence ID" value="NZ_JDRX01000016.1"/>
</dbReference>
<dbReference type="AlphaFoldDB" id="A0AA88ZSU0"/>
<evidence type="ECO:0000313" key="2">
    <source>
        <dbReference type="EMBL" id="KGN01799.1"/>
    </source>
</evidence>
<evidence type="ECO:0000313" key="3">
    <source>
        <dbReference type="Proteomes" id="UP000030016"/>
    </source>
</evidence>
<proteinExistence type="predicted"/>
<organism evidence="2 3">
    <name type="scientific">Clostridium novyi A str. 4570</name>
    <dbReference type="NCBI Taxonomy" id="1444290"/>
    <lineage>
        <taxon>Bacteria</taxon>
        <taxon>Bacillati</taxon>
        <taxon>Bacillota</taxon>
        <taxon>Clostridia</taxon>
        <taxon>Eubacteriales</taxon>
        <taxon>Clostridiaceae</taxon>
        <taxon>Clostridium</taxon>
    </lineage>
</organism>
<feature type="region of interest" description="Disordered" evidence="1">
    <location>
        <begin position="140"/>
        <end position="160"/>
    </location>
</feature>
<protein>
    <submittedName>
        <fullName evidence="2">Uncharacterized protein</fullName>
    </submittedName>
</protein>
<comment type="caution">
    <text evidence="2">The sequence shown here is derived from an EMBL/GenBank/DDBJ whole genome shotgun (WGS) entry which is preliminary data.</text>
</comment>
<dbReference type="Proteomes" id="UP000030016">
    <property type="component" value="Unassembled WGS sequence"/>
</dbReference>
<evidence type="ECO:0000256" key="1">
    <source>
        <dbReference type="SAM" id="MobiDB-lite"/>
    </source>
</evidence>
<reference evidence="2 3" key="1">
    <citation type="submission" date="2014-01" db="EMBL/GenBank/DDBJ databases">
        <title>Plasmidome dynamics in the species complex Clostridium novyi sensu lato converts strains of independent lineages into distinctly different pathogens.</title>
        <authorList>
            <person name="Skarin H."/>
            <person name="Segerman B."/>
        </authorList>
    </citation>
    <scope>NUCLEOTIDE SEQUENCE [LARGE SCALE GENOMIC DNA]</scope>
    <source>
        <strain evidence="2 3">4570</strain>
    </source>
</reference>
<accession>A0AA88ZSU0</accession>
<dbReference type="EMBL" id="JDRX01000016">
    <property type="protein sequence ID" value="KGN01799.1"/>
    <property type="molecule type" value="Genomic_DNA"/>
</dbReference>
<name>A0AA88ZSU0_CLONO</name>